<evidence type="ECO:0000256" key="5">
    <source>
        <dbReference type="ARBA" id="ARBA00022525"/>
    </source>
</evidence>
<evidence type="ECO:0000256" key="11">
    <source>
        <dbReference type="ARBA" id="ARBA00023157"/>
    </source>
</evidence>
<evidence type="ECO:0000259" key="19">
    <source>
        <dbReference type="PROSITE" id="PS50873"/>
    </source>
</evidence>
<comment type="similarity">
    <text evidence="17">Belongs to the peroxidase family.</text>
</comment>
<keyword evidence="12" id="KW-0376">Hydrogen peroxide</keyword>
<dbReference type="InterPro" id="IPR033905">
    <property type="entry name" value="Secretory_peroxidase"/>
</dbReference>
<feature type="binding site" evidence="14">
    <location>
        <position position="85"/>
    </location>
    <ligand>
        <name>Ca(2+)</name>
        <dbReference type="ChEBI" id="CHEBI:29108"/>
        <label>1</label>
    </ligand>
</feature>
<feature type="binding site" evidence="14">
    <location>
        <position position="71"/>
    </location>
    <ligand>
        <name>Ca(2+)</name>
        <dbReference type="ChEBI" id="CHEBI:29108"/>
        <label>1</label>
    </ligand>
</feature>
<comment type="cofactor">
    <cofactor evidence="2">
        <name>heme b</name>
        <dbReference type="ChEBI" id="CHEBI:60344"/>
    </cofactor>
</comment>
<dbReference type="EC" id="1.11.1.7" evidence="4"/>
<evidence type="ECO:0000256" key="2">
    <source>
        <dbReference type="ARBA" id="ARBA00001970"/>
    </source>
</evidence>
<dbReference type="AlphaFoldDB" id="A0ABC8TKC0"/>
<feature type="binding site" evidence="14">
    <location>
        <position position="64"/>
    </location>
    <ligand>
        <name>Ca(2+)</name>
        <dbReference type="ChEBI" id="CHEBI:29108"/>
        <label>1</label>
    </ligand>
</feature>
<dbReference type="PRINTS" id="PR00461">
    <property type="entry name" value="PLPEROXIDASE"/>
</dbReference>
<dbReference type="PRINTS" id="PR00458">
    <property type="entry name" value="PEROXIDASE"/>
</dbReference>
<dbReference type="FunFam" id="1.10.520.10:FF:000008">
    <property type="entry name" value="Peroxidase"/>
    <property type="match status" value="1"/>
</dbReference>
<evidence type="ECO:0000256" key="13">
    <source>
        <dbReference type="PIRSR" id="PIRSR600823-1"/>
    </source>
</evidence>
<evidence type="ECO:0000256" key="16">
    <source>
        <dbReference type="PIRSR" id="PIRSR600823-5"/>
    </source>
</evidence>
<reference evidence="20 21" key="1">
    <citation type="submission" date="2024-02" db="EMBL/GenBank/DDBJ databases">
        <authorList>
            <person name="Vignale AGUSTIN F."/>
            <person name="Sosa J E."/>
            <person name="Modenutti C."/>
        </authorList>
    </citation>
    <scope>NUCLEOTIDE SEQUENCE [LARGE SCALE GENOMIC DNA]</scope>
</reference>
<dbReference type="PROSITE" id="PS50873">
    <property type="entry name" value="PEROXIDASE_4"/>
    <property type="match status" value="1"/>
</dbReference>
<comment type="catalytic activity">
    <reaction evidence="1">
        <text>2 a phenolic donor + H2O2 = 2 a phenolic radical donor + 2 H2O</text>
        <dbReference type="Rhea" id="RHEA:56136"/>
        <dbReference type="ChEBI" id="CHEBI:15377"/>
        <dbReference type="ChEBI" id="CHEBI:16240"/>
        <dbReference type="ChEBI" id="CHEBI:139520"/>
        <dbReference type="ChEBI" id="CHEBI:139521"/>
        <dbReference type="EC" id="1.11.1.7"/>
    </reaction>
</comment>
<dbReference type="Gene3D" id="1.10.520.10">
    <property type="match status" value="1"/>
</dbReference>
<keyword evidence="5" id="KW-0964">Secreted</keyword>
<comment type="function">
    <text evidence="3">Removal of H(2)O(2), oxidation of toxic reductants, biosynthesis and degradation of lignin, suberization, auxin catabolism, response to environmental stresses such as wounding, pathogen attack and oxidative stress. These functions might be dependent on each isozyme/isoform in each plant tissue.</text>
</comment>
<dbReference type="Gene3D" id="1.10.420.10">
    <property type="entry name" value="Peroxidase, domain 2"/>
    <property type="match status" value="2"/>
</dbReference>
<dbReference type="SUPFAM" id="SSF48113">
    <property type="entry name" value="Heme-dependent peroxidases"/>
    <property type="match status" value="2"/>
</dbReference>
<evidence type="ECO:0000256" key="17">
    <source>
        <dbReference type="RuleBase" id="RU004241"/>
    </source>
</evidence>
<feature type="disulfide bond" evidence="16">
    <location>
        <begin position="65"/>
        <end position="70"/>
    </location>
</feature>
<feature type="domain" description="Plant heme peroxidase family profile" evidence="19">
    <location>
        <begin position="22"/>
        <end position="328"/>
    </location>
</feature>
<comment type="cofactor">
    <cofactor evidence="14">
        <name>Ca(2+)</name>
        <dbReference type="ChEBI" id="CHEBI:29108"/>
    </cofactor>
    <text evidence="14">Binds 2 calcium ions per subunit.</text>
</comment>
<feature type="site" description="Transition state stabilizer" evidence="15">
    <location>
        <position position="59"/>
    </location>
</feature>
<feature type="binding site" evidence="14">
    <location>
        <position position="73"/>
    </location>
    <ligand>
        <name>Ca(2+)</name>
        <dbReference type="ChEBI" id="CHEBI:29108"/>
        <label>1</label>
    </ligand>
</feature>
<keyword evidence="7" id="KW-0349">Heme</keyword>
<evidence type="ECO:0000256" key="14">
    <source>
        <dbReference type="PIRSR" id="PIRSR600823-3"/>
    </source>
</evidence>
<dbReference type="InterPro" id="IPR010255">
    <property type="entry name" value="Haem_peroxidase_sf"/>
</dbReference>
<evidence type="ECO:0000313" key="20">
    <source>
        <dbReference type="EMBL" id="CAK9169909.1"/>
    </source>
</evidence>
<dbReference type="CDD" id="cd00693">
    <property type="entry name" value="secretory_peroxidase"/>
    <property type="match status" value="1"/>
</dbReference>
<keyword evidence="21" id="KW-1185">Reference proteome</keyword>
<feature type="binding site" evidence="14">
    <location>
        <position position="69"/>
    </location>
    <ligand>
        <name>Ca(2+)</name>
        <dbReference type="ChEBI" id="CHEBI:29108"/>
        <label>1</label>
    </ligand>
</feature>
<proteinExistence type="inferred from homology"/>
<protein>
    <recommendedName>
        <fullName evidence="4">peroxidase</fullName>
        <ecNumber evidence="4">1.11.1.7</ecNumber>
    </recommendedName>
</protein>
<keyword evidence="11 16" id="KW-1015">Disulfide bond</keyword>
<dbReference type="Pfam" id="PF00141">
    <property type="entry name" value="peroxidase"/>
    <property type="match status" value="2"/>
</dbReference>
<keyword evidence="18" id="KW-0732">Signal</keyword>
<sequence length="433" mass="47767">MAVLLPAFLTLALVLLVNKAQSLELHFYRNSCPQAELLVKRILQQHFSTDPSLPAGLLRLHFHDCFIRGCDGSILIDSTDANVAEKEAPPNLTFKGFEVIDEIKVELEKQCKRIVSCADILALAARDGVAFAGGAAYALPTGRPSSSAADALKAFQNISLDIDDLTTLLGKTYIPNINISTDPKVFMNPTTSTPFELDPSFYQGVLNEEAVLSLDQELAFTDVTRTIVSEYVAGPKVFRRKFAKAMIKLGGYTIGISHCSSFNNRLYNFTGKGDTDPTFDPNYIAHLKLKCKPGDQNSIVEMDTGSFKMFDEDYFTLVAKRRGLFQSDGITELYSKILKQKLMSGGRRQGCTISNQKPHSHIGCTREHELQSPIHIQKGYLFIFYQSNNDGQLHLQIKEEHSLTGMDFGCCGPDATGSTGQDSGHFKLIALGF</sequence>
<evidence type="ECO:0000256" key="6">
    <source>
        <dbReference type="ARBA" id="ARBA00022559"/>
    </source>
</evidence>
<keyword evidence="8 14" id="KW-0479">Metal-binding</keyword>
<organism evidence="20 21">
    <name type="scientific">Ilex paraguariensis</name>
    <name type="common">yerba mate</name>
    <dbReference type="NCBI Taxonomy" id="185542"/>
    <lineage>
        <taxon>Eukaryota</taxon>
        <taxon>Viridiplantae</taxon>
        <taxon>Streptophyta</taxon>
        <taxon>Embryophyta</taxon>
        <taxon>Tracheophyta</taxon>
        <taxon>Spermatophyta</taxon>
        <taxon>Magnoliopsida</taxon>
        <taxon>eudicotyledons</taxon>
        <taxon>Gunneridae</taxon>
        <taxon>Pentapetalae</taxon>
        <taxon>asterids</taxon>
        <taxon>campanulids</taxon>
        <taxon>Aquifoliales</taxon>
        <taxon>Aquifoliaceae</taxon>
        <taxon>Ilex</taxon>
    </lineage>
</organism>
<name>A0ABC8TKC0_9AQUA</name>
<dbReference type="Proteomes" id="UP001642360">
    <property type="component" value="Unassembled WGS sequence"/>
</dbReference>
<feature type="binding site" evidence="14">
    <location>
        <position position="303"/>
    </location>
    <ligand>
        <name>Ca(2+)</name>
        <dbReference type="ChEBI" id="CHEBI:29108"/>
        <label>2</label>
    </ligand>
</feature>
<feature type="active site" description="Proton acceptor" evidence="13">
    <location>
        <position position="63"/>
    </location>
</feature>
<feature type="binding site" evidence="14">
    <location>
        <position position="253"/>
    </location>
    <ligand>
        <name>Ca(2+)</name>
        <dbReference type="ChEBI" id="CHEBI:29108"/>
        <label>2</label>
    </ligand>
</feature>
<comment type="caution">
    <text evidence="20">The sequence shown here is derived from an EMBL/GenBank/DDBJ whole genome shotgun (WGS) entry which is preliminary data.</text>
</comment>
<feature type="signal peptide" evidence="18">
    <location>
        <begin position="1"/>
        <end position="22"/>
    </location>
</feature>
<evidence type="ECO:0000256" key="4">
    <source>
        <dbReference type="ARBA" id="ARBA00012313"/>
    </source>
</evidence>
<evidence type="ECO:0000313" key="21">
    <source>
        <dbReference type="Proteomes" id="UP001642360"/>
    </source>
</evidence>
<evidence type="ECO:0000256" key="1">
    <source>
        <dbReference type="ARBA" id="ARBA00000189"/>
    </source>
</evidence>
<evidence type="ECO:0000256" key="10">
    <source>
        <dbReference type="ARBA" id="ARBA00023004"/>
    </source>
</evidence>
<evidence type="ECO:0000256" key="15">
    <source>
        <dbReference type="PIRSR" id="PIRSR600823-4"/>
    </source>
</evidence>
<dbReference type="InterPro" id="IPR002016">
    <property type="entry name" value="Haem_peroxidase"/>
</dbReference>
<feature type="binding site" evidence="14">
    <location>
        <position position="311"/>
    </location>
    <ligand>
        <name>Ca(2+)</name>
        <dbReference type="ChEBI" id="CHEBI:29108"/>
        <label>2</label>
    </ligand>
</feature>
<keyword evidence="6" id="KW-0575">Peroxidase</keyword>
<feature type="disulfide bond" evidence="16">
    <location>
        <begin position="32"/>
        <end position="111"/>
    </location>
</feature>
<dbReference type="PANTHER" id="PTHR31235">
    <property type="entry name" value="PEROXIDASE 25-RELATED"/>
    <property type="match status" value="1"/>
</dbReference>
<keyword evidence="9" id="KW-0560">Oxidoreductase</keyword>
<gene>
    <name evidence="20" type="ORF">ILEXP_LOCUS39396</name>
</gene>
<feature type="disulfide bond" evidence="16">
    <location>
        <begin position="259"/>
        <end position="291"/>
    </location>
</feature>
<evidence type="ECO:0000256" key="12">
    <source>
        <dbReference type="ARBA" id="ARBA00023324"/>
    </source>
</evidence>
<dbReference type="InterPro" id="IPR000823">
    <property type="entry name" value="Peroxidase_pln"/>
</dbReference>
<evidence type="ECO:0000256" key="8">
    <source>
        <dbReference type="ARBA" id="ARBA00022723"/>
    </source>
</evidence>
<feature type="chain" id="PRO_5044833186" description="peroxidase" evidence="18">
    <location>
        <begin position="23"/>
        <end position="433"/>
    </location>
</feature>
<evidence type="ECO:0000256" key="7">
    <source>
        <dbReference type="ARBA" id="ARBA00022617"/>
    </source>
</evidence>
<evidence type="ECO:0000256" key="18">
    <source>
        <dbReference type="SAM" id="SignalP"/>
    </source>
</evidence>
<evidence type="ECO:0000256" key="3">
    <source>
        <dbReference type="ARBA" id="ARBA00002322"/>
    </source>
</evidence>
<accession>A0ABC8TKC0</accession>
<keyword evidence="10" id="KW-0408">Iron</keyword>
<dbReference type="GO" id="GO:0140825">
    <property type="term" value="F:lactoperoxidase activity"/>
    <property type="evidence" value="ECO:0007669"/>
    <property type="project" value="UniProtKB-EC"/>
</dbReference>
<dbReference type="EMBL" id="CAUOFW020005392">
    <property type="protein sequence ID" value="CAK9169909.1"/>
    <property type="molecule type" value="Genomic_DNA"/>
</dbReference>
<dbReference type="GO" id="GO:0046872">
    <property type="term" value="F:metal ion binding"/>
    <property type="evidence" value="ECO:0007669"/>
    <property type="project" value="UniProtKB-KW"/>
</dbReference>
<keyword evidence="14" id="KW-0106">Calcium</keyword>
<evidence type="ECO:0000256" key="9">
    <source>
        <dbReference type="ARBA" id="ARBA00023002"/>
    </source>
</evidence>
<dbReference type="GO" id="GO:0042744">
    <property type="term" value="P:hydrogen peroxide catabolic process"/>
    <property type="evidence" value="ECO:0007669"/>
    <property type="project" value="UniProtKB-KW"/>
</dbReference>